<feature type="compositionally biased region" description="Basic and acidic residues" evidence="11">
    <location>
        <begin position="497"/>
        <end position="515"/>
    </location>
</feature>
<keyword evidence="4" id="KW-0282">Flagellum</keyword>
<dbReference type="GO" id="GO:0005858">
    <property type="term" value="C:axonemal dynein complex"/>
    <property type="evidence" value="ECO:0007669"/>
    <property type="project" value="InterPro"/>
</dbReference>
<evidence type="ECO:0000256" key="1">
    <source>
        <dbReference type="ARBA" id="ARBA00004611"/>
    </source>
</evidence>
<evidence type="ECO:0000256" key="7">
    <source>
        <dbReference type="ARBA" id="ARBA00023273"/>
    </source>
</evidence>
<feature type="domain" description="Dynein regulatory complex protein 1/2 N-terminal" evidence="12">
    <location>
        <begin position="123"/>
        <end position="222"/>
    </location>
</feature>
<evidence type="ECO:0000313" key="15">
    <source>
        <dbReference type="Proteomes" id="UP000007635"/>
    </source>
</evidence>
<dbReference type="GO" id="GO:0060285">
    <property type="term" value="P:cilium-dependent cell motility"/>
    <property type="evidence" value="ECO:0007669"/>
    <property type="project" value="TreeGrafter"/>
</dbReference>
<dbReference type="InterPro" id="IPR039750">
    <property type="entry name" value="DRC1/DRC2"/>
</dbReference>
<comment type="similarity">
    <text evidence="2">Belongs to the DRC1 family.</text>
</comment>
<dbReference type="AlphaFoldDB" id="A0AAQ4PSV4"/>
<evidence type="ECO:0000259" key="13">
    <source>
        <dbReference type="Pfam" id="PF14775"/>
    </source>
</evidence>
<organism evidence="14 15">
    <name type="scientific">Gasterosteus aculeatus aculeatus</name>
    <name type="common">three-spined stickleback</name>
    <dbReference type="NCBI Taxonomy" id="481459"/>
    <lineage>
        <taxon>Eukaryota</taxon>
        <taxon>Metazoa</taxon>
        <taxon>Chordata</taxon>
        <taxon>Craniata</taxon>
        <taxon>Vertebrata</taxon>
        <taxon>Euteleostomi</taxon>
        <taxon>Actinopterygii</taxon>
        <taxon>Neopterygii</taxon>
        <taxon>Teleostei</taxon>
        <taxon>Neoteleostei</taxon>
        <taxon>Acanthomorphata</taxon>
        <taxon>Eupercaria</taxon>
        <taxon>Perciformes</taxon>
        <taxon>Cottioidei</taxon>
        <taxon>Gasterosteales</taxon>
        <taxon>Gasterosteidae</taxon>
        <taxon>Gasterosteus</taxon>
    </lineage>
</organism>
<feature type="region of interest" description="Disordered" evidence="11">
    <location>
        <begin position="484"/>
        <end position="515"/>
    </location>
</feature>
<protein>
    <recommendedName>
        <fullName evidence="3">Dynein regulatory complex protein 1</fullName>
    </recommendedName>
    <alternativeName>
        <fullName evidence="8">Coiled-coil domain-containing protein 164</fullName>
    </alternativeName>
</protein>
<keyword evidence="7" id="KW-0966">Cell projection</keyword>
<dbReference type="Proteomes" id="UP000007635">
    <property type="component" value="Chromosome XIII"/>
</dbReference>
<name>A0AAQ4PSV4_GASAC</name>
<reference evidence="14" key="2">
    <citation type="submission" date="2025-08" db="UniProtKB">
        <authorList>
            <consortium name="Ensembl"/>
        </authorList>
    </citation>
    <scope>IDENTIFICATION</scope>
</reference>
<comment type="subcellular location">
    <subcellularLocation>
        <location evidence="1">Cytoplasm</location>
        <location evidence="1">Cytoskeleton</location>
        <location evidence="1">Flagellum axoneme</location>
    </subcellularLocation>
</comment>
<dbReference type="PANTHER" id="PTHR21625:SF1">
    <property type="entry name" value="DYNEIN REGULATORY COMPLEX PROTEIN 1"/>
    <property type="match status" value="1"/>
</dbReference>
<evidence type="ECO:0000256" key="11">
    <source>
        <dbReference type="SAM" id="MobiDB-lite"/>
    </source>
</evidence>
<reference evidence="14 15" key="1">
    <citation type="journal article" date="2021" name="G3 (Bethesda)">
        <title>Improved contiguity of the threespine stickleback genome using long-read sequencing.</title>
        <authorList>
            <person name="Nath S."/>
            <person name="Shaw D.E."/>
            <person name="White M.A."/>
        </authorList>
    </citation>
    <scope>NUCLEOTIDE SEQUENCE [LARGE SCALE GENOMIC DNA]</scope>
    <source>
        <strain evidence="14 15">Lake Benthic</strain>
    </source>
</reference>
<evidence type="ECO:0000256" key="6">
    <source>
        <dbReference type="ARBA" id="ARBA00023069"/>
    </source>
</evidence>
<evidence type="ECO:0000256" key="8">
    <source>
        <dbReference type="ARBA" id="ARBA00031554"/>
    </source>
</evidence>
<feature type="coiled-coil region" evidence="10">
    <location>
        <begin position="191"/>
        <end position="233"/>
    </location>
</feature>
<keyword evidence="15" id="KW-1185">Reference proteome</keyword>
<evidence type="ECO:0000256" key="9">
    <source>
        <dbReference type="ARBA" id="ARBA00046115"/>
    </source>
</evidence>
<dbReference type="GeneTree" id="ENSGT00940000153804"/>
<feature type="region of interest" description="Disordered" evidence="11">
    <location>
        <begin position="115"/>
        <end position="139"/>
    </location>
</feature>
<dbReference type="GO" id="GO:0070286">
    <property type="term" value="P:axonemal dynein complex assembly"/>
    <property type="evidence" value="ECO:0007669"/>
    <property type="project" value="InterPro"/>
</dbReference>
<evidence type="ECO:0000256" key="2">
    <source>
        <dbReference type="ARBA" id="ARBA00009688"/>
    </source>
</evidence>
<evidence type="ECO:0000256" key="5">
    <source>
        <dbReference type="ARBA" id="ARBA00023054"/>
    </source>
</evidence>
<dbReference type="GO" id="GO:0003352">
    <property type="term" value="P:regulation of cilium movement"/>
    <property type="evidence" value="ECO:0007669"/>
    <property type="project" value="TreeGrafter"/>
</dbReference>
<dbReference type="Pfam" id="PF14775">
    <property type="entry name" value="NYD-SP28_assoc"/>
    <property type="match status" value="1"/>
</dbReference>
<dbReference type="Pfam" id="PF14772">
    <property type="entry name" value="NYD-SP28"/>
    <property type="match status" value="1"/>
</dbReference>
<accession>A0AAQ4PSV4</accession>
<feature type="region of interest" description="Disordered" evidence="11">
    <location>
        <begin position="45"/>
        <end position="98"/>
    </location>
</feature>
<dbReference type="PANTHER" id="PTHR21625">
    <property type="entry name" value="NYD-SP28 PROTEIN"/>
    <property type="match status" value="1"/>
</dbReference>
<feature type="domain" description="Dynein regulatory complex protein 1 C-terminal" evidence="13">
    <location>
        <begin position="660"/>
        <end position="718"/>
    </location>
</feature>
<evidence type="ECO:0000256" key="3">
    <source>
        <dbReference type="ARBA" id="ARBA00013815"/>
    </source>
</evidence>
<proteinExistence type="inferred from homology"/>
<dbReference type="Ensembl" id="ENSGACT00000068945.1">
    <property type="protein sequence ID" value="ENSGACP00000041717.1"/>
    <property type="gene ID" value="ENSGACG00000007338.2"/>
</dbReference>
<evidence type="ECO:0000313" key="14">
    <source>
        <dbReference type="Ensembl" id="ENSGACP00000041717.1"/>
    </source>
</evidence>
<evidence type="ECO:0000256" key="4">
    <source>
        <dbReference type="ARBA" id="ARBA00022846"/>
    </source>
</evidence>
<evidence type="ECO:0000256" key="10">
    <source>
        <dbReference type="SAM" id="Coils"/>
    </source>
</evidence>
<feature type="coiled-coil region" evidence="10">
    <location>
        <begin position="310"/>
        <end position="372"/>
    </location>
</feature>
<comment type="function">
    <text evidence="9">Component of the nexin-dynein regulatory complex (N-DRC) a key regulator of ciliary/flagellar motility which maintains the alignment and integrity of the distal axoneme and regulates microtubule sliding in motile axonemes. Plays a critical role in the assembly of N-DRC and also stabilizes the assembly of multiple inner dynein arms and radial spokes. Coassembles with CCDC65/DRC2 to form a central scaffold needed for assembly of the N-DRC and its attachment to the outer doublet microtubules.</text>
</comment>
<feature type="compositionally biased region" description="Polar residues" evidence="11">
    <location>
        <begin position="52"/>
        <end position="68"/>
    </location>
</feature>
<feature type="compositionally biased region" description="Basic and acidic residues" evidence="11">
    <location>
        <begin position="125"/>
        <end position="139"/>
    </location>
</feature>
<dbReference type="InterPro" id="IPR029440">
    <property type="entry name" value="DRC1_C"/>
</dbReference>
<sequence>MILCVKGVRVHRADSSGQRVYSIQIMLFCSVLQYVNMQHPAPKSLKCKKTSTGRNLKGKQQGSRVSTQDIEEDPNTQTHEKFNEAPSESQEEVGEESEKLILPQRMINLQRDLTTSVSNNQTAADAKESMRRNELEESRKIRSERLKNNVKSSEKIFQEITTGWSKAKQKVIPQELQEALNNQQQLCAAIIKDKKKLLNDLQQELKVRNDQFVKDLRKQEENLDLTMESFENEIQTLTLSYKEELAHILGVNQQATEVFLTKEQTDWQQRLKLLSDQEHGWLMQWKKTMEECEANVHSQIWATVEKDSNMTELNAASQAQKRKKQKMKAKKEVTALQSAVPEVTPVELRRDLNRMEKRVGSLQKEIKTLRGSSSTQKQEFQKTTLSMSKDHKRSIEKYENVKRRIKHFALADARQYEDMWLTVDEEVRQLADRALAIDSQICELVLGISWERPPMEFMELSGPRRPQEGAGLLHAGGRAPLCGQRTTDLSVGPRAEAGTESRGETARGEGDAEAEEGKISAATLKKVLELLCDKAGFLVENKLLNLLAPLEEEEQTVVKLASLLCTFGLEEEDVPKLAEFLLKYKPQQKDQTEDVCVESGESSVKAEGAETESATHLTSELIDPNHVMPALKVFLEQHLRSRESSARLNEISCDPLDDEAYWERMGNIIPEDRVKLWEPAEKSLKQHLAVLKDISEVVPEIQSLEKENRELRMLLQQHFP</sequence>
<reference evidence="14" key="3">
    <citation type="submission" date="2025-09" db="UniProtKB">
        <authorList>
            <consortium name="Ensembl"/>
        </authorList>
    </citation>
    <scope>IDENTIFICATION</scope>
</reference>
<keyword evidence="6" id="KW-0969">Cilium</keyword>
<dbReference type="InterPro" id="IPR039505">
    <property type="entry name" value="DRC1/2_N"/>
</dbReference>
<keyword evidence="5 10" id="KW-0175">Coiled coil</keyword>
<evidence type="ECO:0000259" key="12">
    <source>
        <dbReference type="Pfam" id="PF14772"/>
    </source>
</evidence>